<name>A0A0B7C2A6_9EUPU</name>
<gene>
    <name evidence="2" type="primary">ORF219013</name>
</gene>
<reference evidence="2" key="1">
    <citation type="submission" date="2014-12" db="EMBL/GenBank/DDBJ databases">
        <title>Insight into the proteome of Arion vulgaris.</title>
        <authorList>
            <person name="Aradska J."/>
            <person name="Bulat T."/>
            <person name="Smidak R."/>
            <person name="Sarate P."/>
            <person name="Gangsoo J."/>
            <person name="Sialana F."/>
            <person name="Bilban M."/>
            <person name="Lubec G."/>
        </authorList>
    </citation>
    <scope>NUCLEOTIDE SEQUENCE</scope>
    <source>
        <tissue evidence="2">Skin</tissue>
    </source>
</reference>
<protein>
    <submittedName>
        <fullName evidence="2">Uncharacterized protein</fullName>
    </submittedName>
</protein>
<feature type="non-terminal residue" evidence="2">
    <location>
        <position position="1"/>
    </location>
</feature>
<evidence type="ECO:0000256" key="1">
    <source>
        <dbReference type="SAM" id="MobiDB-lite"/>
    </source>
</evidence>
<accession>A0A0B7C2A6</accession>
<sequence>KTTTTYAPNNANNSPIGVNRHSSPSISGKSGVAANPTFNNLSSPTSVVFDERQKSDKSDSAFCVNSNNVNHLTAGVTSP</sequence>
<proteinExistence type="predicted"/>
<feature type="non-terminal residue" evidence="2">
    <location>
        <position position="79"/>
    </location>
</feature>
<feature type="region of interest" description="Disordered" evidence="1">
    <location>
        <begin position="1"/>
        <end position="44"/>
    </location>
</feature>
<feature type="compositionally biased region" description="Polar residues" evidence="1">
    <location>
        <begin position="14"/>
        <end position="28"/>
    </location>
</feature>
<feature type="compositionally biased region" description="Low complexity" evidence="1">
    <location>
        <begin position="1"/>
        <end position="13"/>
    </location>
</feature>
<evidence type="ECO:0000313" key="2">
    <source>
        <dbReference type="EMBL" id="CEK98555.1"/>
    </source>
</evidence>
<dbReference type="EMBL" id="HACG01051684">
    <property type="protein sequence ID" value="CEK98555.1"/>
    <property type="molecule type" value="Transcribed_RNA"/>
</dbReference>
<dbReference type="AlphaFoldDB" id="A0A0B7C2A6"/>
<organism evidence="2">
    <name type="scientific">Arion vulgaris</name>
    <dbReference type="NCBI Taxonomy" id="1028688"/>
    <lineage>
        <taxon>Eukaryota</taxon>
        <taxon>Metazoa</taxon>
        <taxon>Spiralia</taxon>
        <taxon>Lophotrochozoa</taxon>
        <taxon>Mollusca</taxon>
        <taxon>Gastropoda</taxon>
        <taxon>Heterobranchia</taxon>
        <taxon>Euthyneura</taxon>
        <taxon>Panpulmonata</taxon>
        <taxon>Eupulmonata</taxon>
        <taxon>Stylommatophora</taxon>
        <taxon>Helicina</taxon>
        <taxon>Arionoidea</taxon>
        <taxon>Arionidae</taxon>
        <taxon>Arion</taxon>
    </lineage>
</organism>